<name>A0AAJ0FLC7_9PEZI</name>
<evidence type="ECO:0000313" key="3">
    <source>
        <dbReference type="EMBL" id="KAK1772496.1"/>
    </source>
</evidence>
<dbReference type="Gene3D" id="1.20.5.370">
    <property type="match status" value="1"/>
</dbReference>
<organism evidence="3 4">
    <name type="scientific">Phialemonium atrogriseum</name>
    <dbReference type="NCBI Taxonomy" id="1093897"/>
    <lineage>
        <taxon>Eukaryota</taxon>
        <taxon>Fungi</taxon>
        <taxon>Dikarya</taxon>
        <taxon>Ascomycota</taxon>
        <taxon>Pezizomycotina</taxon>
        <taxon>Sordariomycetes</taxon>
        <taxon>Sordariomycetidae</taxon>
        <taxon>Cephalothecales</taxon>
        <taxon>Cephalothecaceae</taxon>
        <taxon>Phialemonium</taxon>
    </lineage>
</organism>
<sequence length="370" mass="40556">MTTTHVLRIPRTDEEQGFILVQVTSAGSRDLDIKLVATEGFAPYMVKLRHDRISRLKVENSPCSQDEWEQFLVSILLDRESVPDIEAAAHVVEEDSITITIRRRVQGITQRLGSLSLKHDEAQDIQLFEWCSASIAAREKVKADLASTASRARELESAVTELKDQLEELIQAKQSDESALLEKFRDLLNEKKVKIREQQRLLSSAGAGVGAAPARAASTQAVSDAEEDGGGSSHVPKPSRPSKRKAAQAAEPGDESDDALDKMEVDKKHGEEDSEDEQTTDADETGSEPDDDDAEPLPDRRRNAPSRKKPSPEPAKTRAAPTRRGGRSKQGEPPEAPPPKRSLPFGLGKSATAKKNTAQDEESETDDDEL</sequence>
<comment type="caution">
    <text evidence="3">The sequence shown here is derived from an EMBL/GenBank/DDBJ whole genome shotgun (WGS) entry which is preliminary data.</text>
</comment>
<feature type="compositionally biased region" description="Low complexity" evidence="2">
    <location>
        <begin position="203"/>
        <end position="218"/>
    </location>
</feature>
<dbReference type="AlphaFoldDB" id="A0AAJ0FLC7"/>
<dbReference type="PANTHER" id="PTHR42067:SF1">
    <property type="entry name" value="MITOTIC APPARATUS PROTEIN P62"/>
    <property type="match status" value="1"/>
</dbReference>
<feature type="compositionally biased region" description="Acidic residues" evidence="2">
    <location>
        <begin position="359"/>
        <end position="370"/>
    </location>
</feature>
<protein>
    <recommendedName>
        <fullName evidence="5">Mitotic apparatus protein p62</fullName>
    </recommendedName>
</protein>
<dbReference type="EMBL" id="MU838997">
    <property type="protein sequence ID" value="KAK1772496.1"/>
    <property type="molecule type" value="Genomic_DNA"/>
</dbReference>
<feature type="compositionally biased region" description="Basic and acidic residues" evidence="2">
    <location>
        <begin position="259"/>
        <end position="271"/>
    </location>
</feature>
<gene>
    <name evidence="3" type="ORF">QBC33DRAFT_12733</name>
</gene>
<feature type="region of interest" description="Disordered" evidence="2">
    <location>
        <begin position="203"/>
        <end position="370"/>
    </location>
</feature>
<reference evidence="3" key="1">
    <citation type="submission" date="2023-06" db="EMBL/GenBank/DDBJ databases">
        <title>Genome-scale phylogeny and comparative genomics of the fungal order Sordariales.</title>
        <authorList>
            <consortium name="Lawrence Berkeley National Laboratory"/>
            <person name="Hensen N."/>
            <person name="Bonometti L."/>
            <person name="Westerberg I."/>
            <person name="Brannstrom I.O."/>
            <person name="Guillou S."/>
            <person name="Cros-Aarteil S."/>
            <person name="Calhoun S."/>
            <person name="Haridas S."/>
            <person name="Kuo A."/>
            <person name="Mondo S."/>
            <person name="Pangilinan J."/>
            <person name="Riley R."/>
            <person name="Labutti K."/>
            <person name="Andreopoulos B."/>
            <person name="Lipzen A."/>
            <person name="Chen C."/>
            <person name="Yanf M."/>
            <person name="Daum C."/>
            <person name="Ng V."/>
            <person name="Clum A."/>
            <person name="Steindorff A."/>
            <person name="Ohm R."/>
            <person name="Martin F."/>
            <person name="Silar P."/>
            <person name="Natvig D."/>
            <person name="Lalanne C."/>
            <person name="Gautier V."/>
            <person name="Ament-Velasquez S.L."/>
            <person name="Kruys A."/>
            <person name="Hutchinson M.I."/>
            <person name="Powell A.J."/>
            <person name="Barry K."/>
            <person name="Miller A.N."/>
            <person name="Grigoriev I.V."/>
            <person name="Debuchy R."/>
            <person name="Gladieux P."/>
            <person name="Thoren M.H."/>
            <person name="Johannesson H."/>
        </authorList>
    </citation>
    <scope>NUCLEOTIDE SEQUENCE</scope>
    <source>
        <strain evidence="3">8032-3</strain>
    </source>
</reference>
<dbReference type="PANTHER" id="PTHR42067">
    <property type="entry name" value="YALI0C15378P"/>
    <property type="match status" value="1"/>
</dbReference>
<keyword evidence="1" id="KW-0175">Coiled coil</keyword>
<feature type="compositionally biased region" description="Acidic residues" evidence="2">
    <location>
        <begin position="272"/>
        <end position="296"/>
    </location>
</feature>
<accession>A0AAJ0FLC7</accession>
<evidence type="ECO:0000256" key="1">
    <source>
        <dbReference type="SAM" id="Coils"/>
    </source>
</evidence>
<keyword evidence="4" id="KW-1185">Reference proteome</keyword>
<dbReference type="GeneID" id="85305216"/>
<dbReference type="SUPFAM" id="SSF58022">
    <property type="entry name" value="XRCC4, C-terminal oligomerization domain"/>
    <property type="match status" value="1"/>
</dbReference>
<evidence type="ECO:0008006" key="5">
    <source>
        <dbReference type="Google" id="ProtNLM"/>
    </source>
</evidence>
<dbReference type="Proteomes" id="UP001244011">
    <property type="component" value="Unassembled WGS sequence"/>
</dbReference>
<evidence type="ECO:0000313" key="4">
    <source>
        <dbReference type="Proteomes" id="UP001244011"/>
    </source>
</evidence>
<dbReference type="InterPro" id="IPR014751">
    <property type="entry name" value="XRCC4-like_C"/>
</dbReference>
<proteinExistence type="predicted"/>
<feature type="coiled-coil region" evidence="1">
    <location>
        <begin position="138"/>
        <end position="201"/>
    </location>
</feature>
<evidence type="ECO:0000256" key="2">
    <source>
        <dbReference type="SAM" id="MobiDB-lite"/>
    </source>
</evidence>
<dbReference type="RefSeq" id="XP_060288709.1">
    <property type="nucleotide sequence ID" value="XM_060422029.1"/>
</dbReference>